<proteinExistence type="inferred from homology"/>
<evidence type="ECO:0000256" key="2">
    <source>
        <dbReference type="ARBA" id="ARBA00007131"/>
    </source>
</evidence>
<dbReference type="SUPFAM" id="SSF52518">
    <property type="entry name" value="Thiamin diphosphate-binding fold (THDP-binding)"/>
    <property type="match status" value="1"/>
</dbReference>
<comment type="similarity">
    <text evidence="2">Belongs to the transketolase family.</text>
</comment>
<gene>
    <name evidence="5" type="ORF">KC640_02490</name>
</gene>
<keyword evidence="3" id="KW-0786">Thiamine pyrophosphate</keyword>
<dbReference type="CDD" id="cd02012">
    <property type="entry name" value="TPP_TK"/>
    <property type="match status" value="1"/>
</dbReference>
<dbReference type="Pfam" id="PF00456">
    <property type="entry name" value="Transketolase_N"/>
    <property type="match status" value="1"/>
</dbReference>
<dbReference type="Gene3D" id="3.40.50.970">
    <property type="match status" value="1"/>
</dbReference>
<dbReference type="Proteomes" id="UP000760819">
    <property type="component" value="Unassembled WGS sequence"/>
</dbReference>
<comment type="cofactor">
    <cofactor evidence="1">
        <name>thiamine diphosphate</name>
        <dbReference type="ChEBI" id="CHEBI:58937"/>
    </cofactor>
</comment>
<evidence type="ECO:0000259" key="4">
    <source>
        <dbReference type="Pfam" id="PF00456"/>
    </source>
</evidence>
<evidence type="ECO:0000313" key="6">
    <source>
        <dbReference type="Proteomes" id="UP000760819"/>
    </source>
</evidence>
<accession>A0A955ID61</accession>
<evidence type="ECO:0000256" key="3">
    <source>
        <dbReference type="ARBA" id="ARBA00023052"/>
    </source>
</evidence>
<evidence type="ECO:0000256" key="1">
    <source>
        <dbReference type="ARBA" id="ARBA00001964"/>
    </source>
</evidence>
<name>A0A955ID61_9BACT</name>
<dbReference type="EMBL" id="JAGQLI010000126">
    <property type="protein sequence ID" value="MCA9379273.1"/>
    <property type="molecule type" value="Genomic_DNA"/>
</dbReference>
<organism evidence="5 6">
    <name type="scientific">Candidatus Dojkabacteria bacterium</name>
    <dbReference type="NCBI Taxonomy" id="2099670"/>
    <lineage>
        <taxon>Bacteria</taxon>
        <taxon>Candidatus Dojkabacteria</taxon>
    </lineage>
</organism>
<sequence length="277" mass="30110">MPKGNSLPKLQESARQIRISIVKMLNAAGSGHTGGAMGIADVLTALYFSVMDVDPDKPDRQGRDRFVLSAAHMVPALYATLAERGFFLKKELSSLRSFGSRLKGHTMRNPEIGIETTGGSLGQGISIAVGFALAARLKQQNWRTYCVIGDGECDEGEVWEAAMLAAKEKLDNLCVILDRNHIQLSANTQDVMPLEPLAAKWEAFGWHVTTVDGNDMAQVLFAFEKAKLVKSQPVIIIANTVPGKGVSFMENKWEWHGKVPGDAELAKALSELESTGE</sequence>
<reference evidence="5" key="1">
    <citation type="submission" date="2020-04" db="EMBL/GenBank/DDBJ databases">
        <authorList>
            <person name="Zhang T."/>
        </authorList>
    </citation>
    <scope>NUCLEOTIDE SEQUENCE</scope>
    <source>
        <strain evidence="5">HKST-UBA12</strain>
    </source>
</reference>
<dbReference type="InterPro" id="IPR029061">
    <property type="entry name" value="THDP-binding"/>
</dbReference>
<protein>
    <submittedName>
        <fullName evidence="5">Transketolase</fullName>
    </submittedName>
</protein>
<evidence type="ECO:0000313" key="5">
    <source>
        <dbReference type="EMBL" id="MCA9379273.1"/>
    </source>
</evidence>
<dbReference type="AlphaFoldDB" id="A0A955ID61"/>
<dbReference type="PANTHER" id="PTHR47514">
    <property type="entry name" value="TRANSKETOLASE N-TERMINAL SECTION-RELATED"/>
    <property type="match status" value="1"/>
</dbReference>
<feature type="domain" description="Transketolase N-terminal" evidence="4">
    <location>
        <begin position="12"/>
        <end position="268"/>
    </location>
</feature>
<reference evidence="5" key="2">
    <citation type="journal article" date="2021" name="Microbiome">
        <title>Successional dynamics and alternative stable states in a saline activated sludge microbial community over 9 years.</title>
        <authorList>
            <person name="Wang Y."/>
            <person name="Ye J."/>
            <person name="Ju F."/>
            <person name="Liu L."/>
            <person name="Boyd J.A."/>
            <person name="Deng Y."/>
            <person name="Parks D.H."/>
            <person name="Jiang X."/>
            <person name="Yin X."/>
            <person name="Woodcroft B.J."/>
            <person name="Tyson G.W."/>
            <person name="Hugenholtz P."/>
            <person name="Polz M.F."/>
            <person name="Zhang T."/>
        </authorList>
    </citation>
    <scope>NUCLEOTIDE SEQUENCE</scope>
    <source>
        <strain evidence="5">HKST-UBA12</strain>
    </source>
</reference>
<dbReference type="InterPro" id="IPR005474">
    <property type="entry name" value="Transketolase_N"/>
</dbReference>
<comment type="caution">
    <text evidence="5">The sequence shown here is derived from an EMBL/GenBank/DDBJ whole genome shotgun (WGS) entry which is preliminary data.</text>
</comment>
<dbReference type="PANTHER" id="PTHR47514:SF1">
    <property type="entry name" value="TRANSKETOLASE N-TERMINAL SECTION-RELATED"/>
    <property type="match status" value="1"/>
</dbReference>